<dbReference type="Gene3D" id="3.40.50.300">
    <property type="entry name" value="P-loop containing nucleotide triphosphate hydrolases"/>
    <property type="match status" value="1"/>
</dbReference>
<accession>A0A7I8DG63</accession>
<keyword evidence="2" id="KW-1185">Reference proteome</keyword>
<dbReference type="RefSeq" id="WP_185257815.1">
    <property type="nucleotide sequence ID" value="NZ_AP023368.1"/>
</dbReference>
<dbReference type="Proteomes" id="UP000515703">
    <property type="component" value="Chromosome"/>
</dbReference>
<dbReference type="SUPFAM" id="SSF53795">
    <property type="entry name" value="PEP carboxykinase-like"/>
    <property type="match status" value="1"/>
</dbReference>
<dbReference type="InterPro" id="IPR027417">
    <property type="entry name" value="P-loop_NTPase"/>
</dbReference>
<evidence type="ECO:0008006" key="3">
    <source>
        <dbReference type="Google" id="ProtNLM"/>
    </source>
</evidence>
<proteinExistence type="predicted"/>
<evidence type="ECO:0000313" key="2">
    <source>
        <dbReference type="Proteomes" id="UP000515703"/>
    </source>
</evidence>
<sequence length="283" mass="32079">MKSTVKIADIVIALEADNINRTNKKMRVFETKEQTAGMSISYRKAKDLELPADYISFDETMKWSKGDREETANRLYVYDNNIGKVVHQVFASSDWKEVKVTSNIKERKPANTFLNSIGEVAFRNRILFHDGLVIHGSAIACENKGIIFSGPSGTGKSTQSGLWRKYKKAELINDDRPAIRVIEGSSYVFGTMWNGSSKKYTNRSATLAAIVLLQQNKENIIERLSEDEAVKRLMPRSFLPYNNEENMGRALKNLEKIVSVTPVYLLKCRPDREAVELLCQCLN</sequence>
<reference evidence="1 2" key="1">
    <citation type="submission" date="2020-08" db="EMBL/GenBank/DDBJ databases">
        <title>Draft genome sequencing of an Anaerocolumna strain isolated from anoxic soil subjected to BSD treatment.</title>
        <authorList>
            <person name="Uek A."/>
            <person name="Tonouchi A."/>
        </authorList>
    </citation>
    <scope>NUCLEOTIDE SEQUENCE [LARGE SCALE GENOMIC DNA]</scope>
    <source>
        <strain evidence="1 2">CTTW</strain>
    </source>
</reference>
<organism evidence="1 2">
    <name type="scientific">Anaerocolumna chitinilytica</name>
    <dbReference type="NCBI Taxonomy" id="1727145"/>
    <lineage>
        <taxon>Bacteria</taxon>
        <taxon>Bacillati</taxon>
        <taxon>Bacillota</taxon>
        <taxon>Clostridia</taxon>
        <taxon>Lachnospirales</taxon>
        <taxon>Lachnospiraceae</taxon>
        <taxon>Anaerocolumna</taxon>
    </lineage>
</organism>
<protein>
    <recommendedName>
        <fullName evidence="3">SynChlorMet cassette protein ScmC</fullName>
    </recommendedName>
</protein>
<dbReference type="AlphaFoldDB" id="A0A7I8DG63"/>
<name>A0A7I8DG63_9FIRM</name>
<dbReference type="EMBL" id="AP023368">
    <property type="protein sequence ID" value="BCJ97382.1"/>
    <property type="molecule type" value="Genomic_DNA"/>
</dbReference>
<evidence type="ECO:0000313" key="1">
    <source>
        <dbReference type="EMBL" id="BCJ97382.1"/>
    </source>
</evidence>
<reference evidence="1 2" key="2">
    <citation type="submission" date="2020-08" db="EMBL/GenBank/DDBJ databases">
        <authorList>
            <person name="Ueki A."/>
            <person name="Tonouchi A."/>
        </authorList>
    </citation>
    <scope>NUCLEOTIDE SEQUENCE [LARGE SCALE GENOMIC DNA]</scope>
    <source>
        <strain evidence="1 2">CTTW</strain>
    </source>
</reference>
<gene>
    <name evidence="1" type="ORF">bsdcttw_04230</name>
</gene>
<dbReference type="KEGG" id="acht:bsdcttw_04230"/>